<comment type="caution">
    <text evidence="2">The sequence shown here is derived from an EMBL/GenBank/DDBJ whole genome shotgun (WGS) entry which is preliminary data.</text>
</comment>
<dbReference type="SUPFAM" id="SSF53335">
    <property type="entry name" value="S-adenosyl-L-methionine-dependent methyltransferases"/>
    <property type="match status" value="1"/>
</dbReference>
<dbReference type="GO" id="GO:0008168">
    <property type="term" value="F:methyltransferase activity"/>
    <property type="evidence" value="ECO:0007669"/>
    <property type="project" value="UniProtKB-KW"/>
</dbReference>
<evidence type="ECO:0000313" key="2">
    <source>
        <dbReference type="EMBL" id="GAA0240568.1"/>
    </source>
</evidence>
<keyword evidence="2" id="KW-0489">Methyltransferase</keyword>
<gene>
    <name evidence="2" type="ORF">GCM10009126_02740</name>
</gene>
<evidence type="ECO:0000259" key="1">
    <source>
        <dbReference type="Pfam" id="PF08242"/>
    </source>
</evidence>
<dbReference type="CDD" id="cd02440">
    <property type="entry name" value="AdoMet_MTases"/>
    <property type="match status" value="1"/>
</dbReference>
<feature type="domain" description="Methyltransferase type 12" evidence="1">
    <location>
        <begin position="58"/>
        <end position="144"/>
    </location>
</feature>
<keyword evidence="2" id="KW-0808">Transferase</keyword>
<dbReference type="InterPro" id="IPR029063">
    <property type="entry name" value="SAM-dependent_MTases_sf"/>
</dbReference>
<sequence length="210" mass="23817">MQLCPGPRMPKTYDRDYFDKWYRDPRHAIGSPAELRRKVAMVVAQAEYYLARPIRNVLDVGCGEAVWRAPLRALRPGIDYRGLDASEYVAARYGRSRNVGLARFGQLEYLRFDQRFDLIVCTDVLHYLKPAEIRAGLGGIVEMLEGVAFLEVFTSRDDVVGDRQGFIARAPAWYLREFGAAGLLPCGSHCYLGPRLERHIAALERAQLPL</sequence>
<name>A0ABN0U6S4_9GAMM</name>
<evidence type="ECO:0000313" key="3">
    <source>
        <dbReference type="Proteomes" id="UP001500657"/>
    </source>
</evidence>
<organism evidence="2 3">
    <name type="scientific">Rhodanobacter caeni</name>
    <dbReference type="NCBI Taxonomy" id="657654"/>
    <lineage>
        <taxon>Bacteria</taxon>
        <taxon>Pseudomonadati</taxon>
        <taxon>Pseudomonadota</taxon>
        <taxon>Gammaproteobacteria</taxon>
        <taxon>Lysobacterales</taxon>
        <taxon>Rhodanobacteraceae</taxon>
        <taxon>Rhodanobacter</taxon>
    </lineage>
</organism>
<dbReference type="EMBL" id="BAAAFO010000001">
    <property type="protein sequence ID" value="GAA0240568.1"/>
    <property type="molecule type" value="Genomic_DNA"/>
</dbReference>
<protein>
    <submittedName>
        <fullName evidence="2">Class I SAM-dependent methyltransferase</fullName>
    </submittedName>
</protein>
<dbReference type="Proteomes" id="UP001500657">
    <property type="component" value="Unassembled WGS sequence"/>
</dbReference>
<dbReference type="GO" id="GO:0032259">
    <property type="term" value="P:methylation"/>
    <property type="evidence" value="ECO:0007669"/>
    <property type="project" value="UniProtKB-KW"/>
</dbReference>
<dbReference type="Pfam" id="PF08242">
    <property type="entry name" value="Methyltransf_12"/>
    <property type="match status" value="1"/>
</dbReference>
<reference evidence="2 3" key="1">
    <citation type="journal article" date="2019" name="Int. J. Syst. Evol. Microbiol.">
        <title>The Global Catalogue of Microorganisms (GCM) 10K type strain sequencing project: providing services to taxonomists for standard genome sequencing and annotation.</title>
        <authorList>
            <consortium name="The Broad Institute Genomics Platform"/>
            <consortium name="The Broad Institute Genome Sequencing Center for Infectious Disease"/>
            <person name="Wu L."/>
            <person name="Ma J."/>
        </authorList>
    </citation>
    <scope>NUCLEOTIDE SEQUENCE [LARGE SCALE GENOMIC DNA]</scope>
    <source>
        <strain evidence="2 3">JCM 16242</strain>
    </source>
</reference>
<dbReference type="Gene3D" id="3.40.50.150">
    <property type="entry name" value="Vaccinia Virus protein VP39"/>
    <property type="match status" value="1"/>
</dbReference>
<dbReference type="InterPro" id="IPR013217">
    <property type="entry name" value="Methyltransf_12"/>
</dbReference>
<accession>A0ABN0U6S4</accession>
<proteinExistence type="predicted"/>
<keyword evidence="3" id="KW-1185">Reference proteome</keyword>